<protein>
    <submittedName>
        <fullName evidence="1">Uncharacterized protein</fullName>
    </submittedName>
</protein>
<accession>A0ABT1YXI6</accession>
<evidence type="ECO:0000313" key="1">
    <source>
        <dbReference type="EMBL" id="MCR8825605.1"/>
    </source>
</evidence>
<gene>
    <name evidence="1" type="ORF">NTA49_03570</name>
</gene>
<name>A0ABT1YXI6_9RHOB</name>
<organism evidence="1 2">
    <name type="scientific">Pseudosulfitobacter koreensis</name>
    <dbReference type="NCBI Taxonomy" id="2968472"/>
    <lineage>
        <taxon>Bacteria</taxon>
        <taxon>Pseudomonadati</taxon>
        <taxon>Pseudomonadota</taxon>
        <taxon>Alphaproteobacteria</taxon>
        <taxon>Rhodobacterales</taxon>
        <taxon>Roseobacteraceae</taxon>
        <taxon>Pseudosulfitobacter</taxon>
    </lineage>
</organism>
<dbReference type="Proteomes" id="UP001165396">
    <property type="component" value="Unassembled WGS sequence"/>
</dbReference>
<reference evidence="1" key="1">
    <citation type="submission" date="2022-07" db="EMBL/GenBank/DDBJ databases">
        <title>Pseudosulfitobacter sp. strain AP-MA-4, whole genome sequence.</title>
        <authorList>
            <person name="Jiang Y."/>
        </authorList>
    </citation>
    <scope>NUCLEOTIDE SEQUENCE</scope>
    <source>
        <strain evidence="1">AP-MA-4</strain>
    </source>
</reference>
<sequence>MGAHDSAALVFARPTLVNCGVQPVPYHIGLDFDGVILSDMRLPWRAIPTAVDAMTEGTYGVPDPDHLYPGKLDYHVVAV</sequence>
<proteinExistence type="predicted"/>
<comment type="caution">
    <text evidence="1">The sequence shown here is derived from an EMBL/GenBank/DDBJ whole genome shotgun (WGS) entry which is preliminary data.</text>
</comment>
<keyword evidence="2" id="KW-1185">Reference proteome</keyword>
<dbReference type="EMBL" id="JANKJG010000002">
    <property type="protein sequence ID" value="MCR8825605.1"/>
    <property type="molecule type" value="Genomic_DNA"/>
</dbReference>
<dbReference type="RefSeq" id="WP_258293283.1">
    <property type="nucleotide sequence ID" value="NZ_JANKJG010000002.1"/>
</dbReference>
<evidence type="ECO:0000313" key="2">
    <source>
        <dbReference type="Proteomes" id="UP001165396"/>
    </source>
</evidence>